<dbReference type="Proteomes" id="UP001163115">
    <property type="component" value="Chromosome"/>
</dbReference>
<reference evidence="1" key="1">
    <citation type="submission" date="2022-11" db="EMBL/GenBank/DDBJ databases">
        <title>Lacrimispora xylanolytica sy1, complete genome.</title>
        <authorList>
            <person name="Choi S."/>
        </authorList>
    </citation>
    <scope>NUCLEOTIDE SEQUENCE</scope>
    <source>
        <strain evidence="1">Sy1</strain>
    </source>
</reference>
<name>A0ABY7A9J4_9FIRM</name>
<protein>
    <submittedName>
        <fullName evidence="1">Uncharacterized protein</fullName>
    </submittedName>
</protein>
<evidence type="ECO:0000313" key="2">
    <source>
        <dbReference type="Proteomes" id="UP001163115"/>
    </source>
</evidence>
<accession>A0ABY7A9J4</accession>
<gene>
    <name evidence="1" type="ORF">OW255_17525</name>
</gene>
<dbReference type="EMBL" id="CP113524">
    <property type="protein sequence ID" value="WAJ23340.1"/>
    <property type="molecule type" value="Genomic_DNA"/>
</dbReference>
<sequence length="228" mass="26833">MLEINIELIKKYIPVVMMDLREPFEIDAMAYTVFQETKRSSSFPKRMVEIKPEKTAFAIEYAIWYDYDIQHLYELEHVWVYVGHDGAVQKVEASFHGKYLNMVDLETGEANLWEVTHPVVYAQPGKHALVPDKRVIPMIPDWKESCMEKAGLDGVLVQDMFETEIHTDEELQSLTERYINEVYGFVPSMEFRPFLLEGDKLMTWEELRESIPGRVNRQIEVIWGYFNN</sequence>
<organism evidence="1 2">
    <name type="scientific">Lacrimispora xylanolytica</name>
    <dbReference type="NCBI Taxonomy" id="29375"/>
    <lineage>
        <taxon>Bacteria</taxon>
        <taxon>Bacillati</taxon>
        <taxon>Bacillota</taxon>
        <taxon>Clostridia</taxon>
        <taxon>Lachnospirales</taxon>
        <taxon>Lachnospiraceae</taxon>
        <taxon>Lacrimispora</taxon>
    </lineage>
</organism>
<dbReference type="RefSeq" id="WP_268114803.1">
    <property type="nucleotide sequence ID" value="NZ_CP113524.1"/>
</dbReference>
<evidence type="ECO:0000313" key="1">
    <source>
        <dbReference type="EMBL" id="WAJ23340.1"/>
    </source>
</evidence>
<proteinExistence type="predicted"/>
<keyword evidence="2" id="KW-1185">Reference proteome</keyword>